<dbReference type="EMBL" id="CM051405">
    <property type="protein sequence ID" value="KAJ4705149.1"/>
    <property type="molecule type" value="Genomic_DNA"/>
</dbReference>
<comment type="caution">
    <text evidence="1">The sequence shown here is derived from an EMBL/GenBank/DDBJ whole genome shotgun (WGS) entry which is preliminary data.</text>
</comment>
<reference evidence="1 2" key="1">
    <citation type="journal article" date="2023" name="Science">
        <title>Complex scaffold remodeling in plant triterpene biosynthesis.</title>
        <authorList>
            <person name="De La Pena R."/>
            <person name="Hodgson H."/>
            <person name="Liu J.C."/>
            <person name="Stephenson M.J."/>
            <person name="Martin A.C."/>
            <person name="Owen C."/>
            <person name="Harkess A."/>
            <person name="Leebens-Mack J."/>
            <person name="Jimenez L.E."/>
            <person name="Osbourn A."/>
            <person name="Sattely E.S."/>
        </authorList>
    </citation>
    <scope>NUCLEOTIDE SEQUENCE [LARGE SCALE GENOMIC DNA]</scope>
    <source>
        <strain evidence="2">cv. JPN11</strain>
        <tissue evidence="1">Leaf</tissue>
    </source>
</reference>
<name>A0ACC1X1V4_MELAZ</name>
<evidence type="ECO:0000313" key="1">
    <source>
        <dbReference type="EMBL" id="KAJ4705149.1"/>
    </source>
</evidence>
<keyword evidence="2" id="KW-1185">Reference proteome</keyword>
<gene>
    <name evidence="1" type="ORF">OWV82_021967</name>
</gene>
<protein>
    <submittedName>
        <fullName evidence="1">Uncharacterized protein</fullName>
    </submittedName>
</protein>
<organism evidence="1 2">
    <name type="scientific">Melia azedarach</name>
    <name type="common">Chinaberry tree</name>
    <dbReference type="NCBI Taxonomy" id="155640"/>
    <lineage>
        <taxon>Eukaryota</taxon>
        <taxon>Viridiplantae</taxon>
        <taxon>Streptophyta</taxon>
        <taxon>Embryophyta</taxon>
        <taxon>Tracheophyta</taxon>
        <taxon>Spermatophyta</taxon>
        <taxon>Magnoliopsida</taxon>
        <taxon>eudicotyledons</taxon>
        <taxon>Gunneridae</taxon>
        <taxon>Pentapetalae</taxon>
        <taxon>rosids</taxon>
        <taxon>malvids</taxon>
        <taxon>Sapindales</taxon>
        <taxon>Meliaceae</taxon>
        <taxon>Melia</taxon>
    </lineage>
</organism>
<proteinExistence type="predicted"/>
<sequence>MSGLNGRLNQWFQISLSLSLSRNLDTFPSEMGSTSVEAEAEGSHVIRIWEVNKDRLEAMHKKISEPPRLLSISAGKQSCCIFRAPKSFVDINGKSYQPHIVSIGPYHHGEPHLQMIEEHKWRYLGSLLDRMKTTTGLVLEDFLKAVESLELKARECYSETIQFNTDEFVELLVLDGLFIIELFRKVAKLVKFEPDDPIITMTWILPFFYRDFLKLENQIPYFVLEHLFDLSKLPGEESGATLTTLALEFFNYALLREDEDIAKHKHLKGRHLLDLVRSSLIPSDQAEPVKGNTNTQTQVIHSISKLRRAGIKLNPAKEESFLVIRFRHGVIEMPTITIDDFMTYFLLNCVAYEQCHSGCSKHITSYATMLDYLVNTSRDVEYLCDRNIIENNLGTDVEVAHFINNLGKDVAFDIELCYLSKLFNDVHHYYCNSWHVQWASFKYTYFDTPWSFISALAALILLLLTIAQTVFTIYSAI</sequence>
<dbReference type="Proteomes" id="UP001164539">
    <property type="component" value="Chromosome 12"/>
</dbReference>
<evidence type="ECO:0000313" key="2">
    <source>
        <dbReference type="Proteomes" id="UP001164539"/>
    </source>
</evidence>
<accession>A0ACC1X1V4</accession>